<name>A0A1S2VBX0_9BACT</name>
<organism evidence="3 4">
    <name type="scientific">Arsenicibacter rosenii</name>
    <dbReference type="NCBI Taxonomy" id="1750698"/>
    <lineage>
        <taxon>Bacteria</taxon>
        <taxon>Pseudomonadati</taxon>
        <taxon>Bacteroidota</taxon>
        <taxon>Cytophagia</taxon>
        <taxon>Cytophagales</taxon>
        <taxon>Spirosomataceae</taxon>
        <taxon>Arsenicibacter</taxon>
    </lineage>
</organism>
<feature type="domain" description="Stress-response A/B barrel" evidence="2">
    <location>
        <begin position="29"/>
        <end position="122"/>
    </location>
</feature>
<keyword evidence="4" id="KW-1185">Reference proteome</keyword>
<dbReference type="Gene3D" id="3.30.70.100">
    <property type="match status" value="1"/>
</dbReference>
<dbReference type="Proteomes" id="UP000181790">
    <property type="component" value="Unassembled WGS sequence"/>
</dbReference>
<dbReference type="SUPFAM" id="SSF54909">
    <property type="entry name" value="Dimeric alpha+beta barrel"/>
    <property type="match status" value="1"/>
</dbReference>
<dbReference type="RefSeq" id="WP_071506117.1">
    <property type="nucleotide sequence ID" value="NZ_MORL01000026.1"/>
</dbReference>
<reference evidence="3 4" key="1">
    <citation type="submission" date="2016-10" db="EMBL/GenBank/DDBJ databases">
        <title>Arsenicibacter rosenii gen. nov., sp. nov., an efficient arsenic-methylating bacterium isolated from an arsenic-contaminated paddy soil.</title>
        <authorList>
            <person name="Huang K."/>
        </authorList>
    </citation>
    <scope>NUCLEOTIDE SEQUENCE [LARGE SCALE GENOMIC DNA]</scope>
    <source>
        <strain evidence="3 4">SM-1</strain>
    </source>
</reference>
<dbReference type="AlphaFoldDB" id="A0A1S2VBX0"/>
<evidence type="ECO:0000259" key="2">
    <source>
        <dbReference type="PROSITE" id="PS51502"/>
    </source>
</evidence>
<dbReference type="InterPro" id="IPR011008">
    <property type="entry name" value="Dimeric_a/b-barrel"/>
</dbReference>
<gene>
    <name evidence="3" type="ORF">BLX24_25790</name>
</gene>
<comment type="caution">
    <text evidence="3">The sequence shown here is derived from an EMBL/GenBank/DDBJ whole genome shotgun (WGS) entry which is preliminary data.</text>
</comment>
<sequence>MNTKFLFPMLVVLCSLTCAQAQTPSQKVLRHVVTVTFKPTAPAAVIKAVDASFKNLGTKLKMTRGYEWGIAPMDARNKDIRHVYVTTFASEKELQAYGASPEHQKHIKLGASEIAGVQAVDFWVEK</sequence>
<proteinExistence type="predicted"/>
<dbReference type="PROSITE" id="PS51502">
    <property type="entry name" value="S_R_A_B_BARREL"/>
    <property type="match status" value="1"/>
</dbReference>
<dbReference type="InterPro" id="IPR013097">
    <property type="entry name" value="Dabb"/>
</dbReference>
<accession>A0A1S2VBX0</accession>
<dbReference type="OrthoDB" id="963813at2"/>
<dbReference type="SMART" id="SM00886">
    <property type="entry name" value="Dabb"/>
    <property type="match status" value="1"/>
</dbReference>
<dbReference type="EMBL" id="MORL01000026">
    <property type="protein sequence ID" value="OIN56214.1"/>
    <property type="molecule type" value="Genomic_DNA"/>
</dbReference>
<keyword evidence="1" id="KW-0732">Signal</keyword>
<dbReference type="Pfam" id="PF07876">
    <property type="entry name" value="Dabb"/>
    <property type="match status" value="1"/>
</dbReference>
<evidence type="ECO:0000313" key="4">
    <source>
        <dbReference type="Proteomes" id="UP000181790"/>
    </source>
</evidence>
<evidence type="ECO:0000313" key="3">
    <source>
        <dbReference type="EMBL" id="OIN56214.1"/>
    </source>
</evidence>
<protein>
    <recommendedName>
        <fullName evidence="2">Stress-response A/B barrel domain-containing protein</fullName>
    </recommendedName>
</protein>
<evidence type="ECO:0000256" key="1">
    <source>
        <dbReference type="SAM" id="SignalP"/>
    </source>
</evidence>
<feature type="signal peptide" evidence="1">
    <location>
        <begin position="1"/>
        <end position="21"/>
    </location>
</feature>
<feature type="chain" id="PRO_5010295225" description="Stress-response A/B barrel domain-containing protein" evidence="1">
    <location>
        <begin position="22"/>
        <end position="126"/>
    </location>
</feature>